<organism evidence="2 3">
    <name type="scientific">Saitozyma podzolica</name>
    <dbReference type="NCBI Taxonomy" id="1890683"/>
    <lineage>
        <taxon>Eukaryota</taxon>
        <taxon>Fungi</taxon>
        <taxon>Dikarya</taxon>
        <taxon>Basidiomycota</taxon>
        <taxon>Agaricomycotina</taxon>
        <taxon>Tremellomycetes</taxon>
        <taxon>Tremellales</taxon>
        <taxon>Trimorphomycetaceae</taxon>
        <taxon>Saitozyma</taxon>
    </lineage>
</organism>
<dbReference type="OrthoDB" id="10602993at2759"/>
<feature type="region of interest" description="Disordered" evidence="1">
    <location>
        <begin position="46"/>
        <end position="79"/>
    </location>
</feature>
<feature type="compositionally biased region" description="Low complexity" evidence="1">
    <location>
        <begin position="362"/>
        <end position="371"/>
    </location>
</feature>
<feature type="compositionally biased region" description="Low complexity" evidence="1">
    <location>
        <begin position="141"/>
        <end position="163"/>
    </location>
</feature>
<feature type="compositionally biased region" description="Low complexity" evidence="1">
    <location>
        <begin position="237"/>
        <end position="256"/>
    </location>
</feature>
<dbReference type="Proteomes" id="UP000279259">
    <property type="component" value="Unassembled WGS sequence"/>
</dbReference>
<feature type="compositionally biased region" description="Basic and acidic residues" evidence="1">
    <location>
        <begin position="263"/>
        <end position="274"/>
    </location>
</feature>
<evidence type="ECO:0000256" key="1">
    <source>
        <dbReference type="SAM" id="MobiDB-lite"/>
    </source>
</evidence>
<dbReference type="AlphaFoldDB" id="A0A427YV35"/>
<evidence type="ECO:0000313" key="2">
    <source>
        <dbReference type="EMBL" id="RSH95004.1"/>
    </source>
</evidence>
<feature type="compositionally biased region" description="Basic residues" evidence="1">
    <location>
        <begin position="409"/>
        <end position="421"/>
    </location>
</feature>
<accession>A0A427YV35</accession>
<reference evidence="2 3" key="1">
    <citation type="submission" date="2018-11" db="EMBL/GenBank/DDBJ databases">
        <title>Genome sequence of Saitozyma podzolica DSM 27192.</title>
        <authorList>
            <person name="Aliyu H."/>
            <person name="Gorte O."/>
            <person name="Ochsenreither K."/>
        </authorList>
    </citation>
    <scope>NUCLEOTIDE SEQUENCE [LARGE SCALE GENOMIC DNA]</scope>
    <source>
        <strain evidence="2 3">DSM 27192</strain>
    </source>
</reference>
<sequence>MSLSVGTLNLKFMQRGAAKSGAAIPEAVPRGVLAAEQEARWVLPRRTGANASASTSERKPGIDASVYGSAPAGPSRAGGVGGVRVSYESSYVPFITETGGGGRMRFGGFGQAEEQPEGEGEGEGDDDGEDAEAEEGEAKRPPATTASSSRNSRRSPSPASSSRQVTSKGFLRPSNYSPPPASSSAGASGASGARSDGSFKKGRRQDNGPSEGQVGAGAGAGVANKLSTAGRLRQTISGMRSGSGASASASASANPGAGAGVKLEAEAAAGDKKPARALSGSPAGMGDASQSKDKGKGKGKGKNKGKGNGTGMDEVEAKEDRDDGVNARKRGLEVGIVPPTEVKRLKTEFKPNTASQRSSQNSSPHPGLPSSGTGGTSGTATPDIGLEREGRENGGIVDLDAREREIRAQKKREKKARRKARKEGEGEGRRYMPYRLDSSVFSVTR</sequence>
<feature type="compositionally biased region" description="Acidic residues" evidence="1">
    <location>
        <begin position="114"/>
        <end position="135"/>
    </location>
</feature>
<dbReference type="EMBL" id="RSCD01000001">
    <property type="protein sequence ID" value="RSH95004.1"/>
    <property type="molecule type" value="Genomic_DNA"/>
</dbReference>
<feature type="compositionally biased region" description="Basic and acidic residues" evidence="1">
    <location>
        <begin position="399"/>
        <end position="408"/>
    </location>
</feature>
<protein>
    <submittedName>
        <fullName evidence="2">Uncharacterized protein</fullName>
    </submittedName>
</protein>
<dbReference type="STRING" id="1890683.A0A427YV35"/>
<comment type="caution">
    <text evidence="2">The sequence shown here is derived from an EMBL/GenBank/DDBJ whole genome shotgun (WGS) entry which is preliminary data.</text>
</comment>
<feature type="compositionally biased region" description="Low complexity" evidence="1">
    <location>
        <begin position="182"/>
        <end position="196"/>
    </location>
</feature>
<feature type="compositionally biased region" description="Basic and acidic residues" evidence="1">
    <location>
        <begin position="318"/>
        <end position="332"/>
    </location>
</feature>
<gene>
    <name evidence="2" type="ORF">EHS25_000089</name>
</gene>
<feature type="compositionally biased region" description="Polar residues" evidence="1">
    <location>
        <begin position="350"/>
        <end position="361"/>
    </location>
</feature>
<feature type="region of interest" description="Disordered" evidence="1">
    <location>
        <begin position="94"/>
        <end position="445"/>
    </location>
</feature>
<proteinExistence type="predicted"/>
<keyword evidence="3" id="KW-1185">Reference proteome</keyword>
<name>A0A427YV35_9TREE</name>
<feature type="compositionally biased region" description="Gly residues" evidence="1">
    <location>
        <begin position="98"/>
        <end position="110"/>
    </location>
</feature>
<evidence type="ECO:0000313" key="3">
    <source>
        <dbReference type="Proteomes" id="UP000279259"/>
    </source>
</evidence>